<proteinExistence type="predicted"/>
<organism evidence="1 2">
    <name type="scientific">Sphaerosporella brunnea</name>
    <dbReference type="NCBI Taxonomy" id="1250544"/>
    <lineage>
        <taxon>Eukaryota</taxon>
        <taxon>Fungi</taxon>
        <taxon>Dikarya</taxon>
        <taxon>Ascomycota</taxon>
        <taxon>Pezizomycotina</taxon>
        <taxon>Pezizomycetes</taxon>
        <taxon>Pezizales</taxon>
        <taxon>Pyronemataceae</taxon>
        <taxon>Sphaerosporella</taxon>
    </lineage>
</organism>
<sequence length="238" mass="27379">MLFADIAQAGSDAARILYYPRVWEDENAHTGRTWKRLMRAAELEYDVLLRPLEGKVDERTVLTAAFAETGFSRVAWLDHGGSLLHSLDDLLLSLPPAIVAKPWRAEGRMWILEPAVSEAERLLESEKSVHELYAEHTLVFPQHPWFLETAEFRRSEHAAYLRPAQTWEPVAVRDAVAYLSFRDPEVPMPWTQISGGVLERVRPRDSSDAEVWWMLYRKWERSRADVCGLDLEAPEKAI</sequence>
<dbReference type="EMBL" id="VXIS01000229">
    <property type="protein sequence ID" value="KAA8896060.1"/>
    <property type="molecule type" value="Genomic_DNA"/>
</dbReference>
<dbReference type="InParanoid" id="A0A5J5EKW9"/>
<reference evidence="1 2" key="1">
    <citation type="submission" date="2019-09" db="EMBL/GenBank/DDBJ databases">
        <title>Draft genome of the ectomycorrhizal ascomycete Sphaerosporella brunnea.</title>
        <authorList>
            <consortium name="DOE Joint Genome Institute"/>
            <person name="Benucci G.M."/>
            <person name="Marozzi G."/>
            <person name="Antonielli L."/>
            <person name="Sanchez S."/>
            <person name="Marco P."/>
            <person name="Wang X."/>
            <person name="Falini L.B."/>
            <person name="Barry K."/>
            <person name="Haridas S."/>
            <person name="Lipzen A."/>
            <person name="Labutti K."/>
            <person name="Grigoriev I.V."/>
            <person name="Murat C."/>
            <person name="Martin F."/>
            <person name="Albertini E."/>
            <person name="Donnini D."/>
            <person name="Bonito G."/>
        </authorList>
    </citation>
    <scope>NUCLEOTIDE SEQUENCE [LARGE SCALE GENOMIC DNA]</scope>
    <source>
        <strain evidence="1 2">Sb_GMNB300</strain>
    </source>
</reference>
<evidence type="ECO:0000313" key="2">
    <source>
        <dbReference type="Proteomes" id="UP000326924"/>
    </source>
</evidence>
<name>A0A5J5EKW9_9PEZI</name>
<dbReference type="Proteomes" id="UP000326924">
    <property type="component" value="Unassembled WGS sequence"/>
</dbReference>
<dbReference type="OrthoDB" id="5367275at2759"/>
<evidence type="ECO:0000313" key="1">
    <source>
        <dbReference type="EMBL" id="KAA8896060.1"/>
    </source>
</evidence>
<keyword evidence="2" id="KW-1185">Reference proteome</keyword>
<accession>A0A5J5EKW9</accession>
<gene>
    <name evidence="1" type="ORF">FN846DRAFT_784113</name>
</gene>
<protein>
    <submittedName>
        <fullName evidence="1">Uncharacterized protein</fullName>
    </submittedName>
</protein>
<comment type="caution">
    <text evidence="1">The sequence shown here is derived from an EMBL/GenBank/DDBJ whole genome shotgun (WGS) entry which is preliminary data.</text>
</comment>
<dbReference type="AlphaFoldDB" id="A0A5J5EKW9"/>